<dbReference type="Proteomes" id="UP000053477">
    <property type="component" value="Unassembled WGS sequence"/>
</dbReference>
<keyword evidence="3" id="KW-0472">Membrane</keyword>
<accession>A0A0H2S513</accession>
<dbReference type="Gene3D" id="1.10.287.2610">
    <property type="match status" value="1"/>
</dbReference>
<name>A0A0H2S513_9AGAM</name>
<keyword evidence="3" id="KW-1133">Transmembrane helix</keyword>
<reference evidence="4 5" key="1">
    <citation type="submission" date="2015-04" db="EMBL/GenBank/DDBJ databases">
        <title>Complete genome sequence of Schizopora paradoxa KUC8140, a cosmopolitan wood degrader in East Asia.</title>
        <authorList>
            <consortium name="DOE Joint Genome Institute"/>
            <person name="Min B."/>
            <person name="Park H."/>
            <person name="Jang Y."/>
            <person name="Kim J.-J."/>
            <person name="Kim K.H."/>
            <person name="Pangilinan J."/>
            <person name="Lipzen A."/>
            <person name="Riley R."/>
            <person name="Grigoriev I.V."/>
            <person name="Spatafora J.W."/>
            <person name="Choi I.-G."/>
        </authorList>
    </citation>
    <scope>NUCLEOTIDE SEQUENCE [LARGE SCALE GENOMIC DNA]</scope>
    <source>
        <strain evidence="4 5">KUC8140</strain>
    </source>
</reference>
<gene>
    <name evidence="4" type="ORF">SCHPADRAFT_85384</name>
</gene>
<organism evidence="4 5">
    <name type="scientific">Schizopora paradoxa</name>
    <dbReference type="NCBI Taxonomy" id="27342"/>
    <lineage>
        <taxon>Eukaryota</taxon>
        <taxon>Fungi</taxon>
        <taxon>Dikarya</taxon>
        <taxon>Basidiomycota</taxon>
        <taxon>Agaricomycotina</taxon>
        <taxon>Agaricomycetes</taxon>
        <taxon>Hymenochaetales</taxon>
        <taxon>Schizoporaceae</taxon>
        <taxon>Schizopora</taxon>
    </lineage>
</organism>
<evidence type="ECO:0000313" key="4">
    <source>
        <dbReference type="EMBL" id="KLO19009.1"/>
    </source>
</evidence>
<dbReference type="AlphaFoldDB" id="A0A0H2S513"/>
<dbReference type="InParanoid" id="A0A0H2S513"/>
<evidence type="ECO:0000256" key="3">
    <source>
        <dbReference type="SAM" id="Phobius"/>
    </source>
</evidence>
<proteinExistence type="predicted"/>
<feature type="coiled-coil region" evidence="1">
    <location>
        <begin position="281"/>
        <end position="336"/>
    </location>
</feature>
<protein>
    <submittedName>
        <fullName evidence="4">Uncharacterized protein</fullName>
    </submittedName>
</protein>
<feature type="transmembrane region" description="Helical" evidence="3">
    <location>
        <begin position="131"/>
        <end position="152"/>
    </location>
</feature>
<dbReference type="EMBL" id="KQ085889">
    <property type="protein sequence ID" value="KLO19009.1"/>
    <property type="molecule type" value="Genomic_DNA"/>
</dbReference>
<keyword evidence="3" id="KW-0812">Transmembrane</keyword>
<feature type="region of interest" description="Disordered" evidence="2">
    <location>
        <begin position="411"/>
        <end position="450"/>
    </location>
</feature>
<sequence>MHVDAVRFNGSSVLHSCSRIYAPVITTHQPCAMSTVSGVTISNEPVYPNRPHKKTWLCSCLPQVPISSRHLNMGSSSNAAGRLSGNFKYFDYTIFAMISMTNRWLLLYVLSMHLAPLALLLPQVYSTAISLAFFLYPVFCELHSLIGAAVLANIKSSNAMTQSDRARHTLNAIVSTAACLGCLSSYRFLGNLQFTNILVVLACPLWHTQLSIRHREALAPVEEERDALAKDKVNLSADLAAVQASLETTKQDLSSSNNRLQRSATECIRLRKIRDAFSVQLEKLEAQLPVALKKLKEMELKNAALADELEYLHKRLDNKDEECEDLHAKMRKARAKQLTAERHLNLFSLDLECVSFKLNKFREFMGDPFGADYGDILFDEGANLRSGVSGESFGSSEGKSSYTVFDDVFTSADGGKRNDDSGIYVVRDPVGPPRSFAASTPKKRSKHRRA</sequence>
<evidence type="ECO:0000256" key="2">
    <source>
        <dbReference type="SAM" id="MobiDB-lite"/>
    </source>
</evidence>
<evidence type="ECO:0000256" key="1">
    <source>
        <dbReference type="SAM" id="Coils"/>
    </source>
</evidence>
<keyword evidence="1" id="KW-0175">Coiled coil</keyword>
<feature type="transmembrane region" description="Helical" evidence="3">
    <location>
        <begin position="172"/>
        <end position="189"/>
    </location>
</feature>
<feature type="compositionally biased region" description="Basic residues" evidence="2">
    <location>
        <begin position="441"/>
        <end position="450"/>
    </location>
</feature>
<feature type="transmembrane region" description="Helical" evidence="3">
    <location>
        <begin position="105"/>
        <end position="125"/>
    </location>
</feature>
<evidence type="ECO:0000313" key="5">
    <source>
        <dbReference type="Proteomes" id="UP000053477"/>
    </source>
</evidence>
<keyword evidence="5" id="KW-1185">Reference proteome</keyword>